<organism evidence="3 4">
    <name type="scientific">Ridgeia piscesae</name>
    <name type="common">Tubeworm</name>
    <dbReference type="NCBI Taxonomy" id="27915"/>
    <lineage>
        <taxon>Eukaryota</taxon>
        <taxon>Metazoa</taxon>
        <taxon>Spiralia</taxon>
        <taxon>Lophotrochozoa</taxon>
        <taxon>Annelida</taxon>
        <taxon>Polychaeta</taxon>
        <taxon>Sedentaria</taxon>
        <taxon>Canalipalpata</taxon>
        <taxon>Sabellida</taxon>
        <taxon>Siboglinidae</taxon>
        <taxon>Ridgeia</taxon>
    </lineage>
</organism>
<dbReference type="Gene3D" id="3.40.50.1110">
    <property type="entry name" value="SGNH hydrolase"/>
    <property type="match status" value="1"/>
</dbReference>
<dbReference type="InterPro" id="IPR013830">
    <property type="entry name" value="SGNH_hydro"/>
</dbReference>
<dbReference type="InterPro" id="IPR036514">
    <property type="entry name" value="SGNH_hydro_sf"/>
</dbReference>
<evidence type="ECO:0000313" key="3">
    <source>
        <dbReference type="EMBL" id="KAK2186520.1"/>
    </source>
</evidence>
<dbReference type="SUPFAM" id="SSF52266">
    <property type="entry name" value="SGNH hydrolase"/>
    <property type="match status" value="1"/>
</dbReference>
<dbReference type="AlphaFoldDB" id="A0AAD9P1R7"/>
<accession>A0AAD9P1R7</accession>
<proteinExistence type="predicted"/>
<evidence type="ECO:0000256" key="1">
    <source>
        <dbReference type="SAM" id="MobiDB-lite"/>
    </source>
</evidence>
<comment type="caution">
    <text evidence="3">The sequence shown here is derived from an EMBL/GenBank/DDBJ whole genome shotgun (WGS) entry which is preliminary data.</text>
</comment>
<dbReference type="Pfam" id="PF13472">
    <property type="entry name" value="Lipase_GDSL_2"/>
    <property type="match status" value="1"/>
</dbReference>
<feature type="region of interest" description="Disordered" evidence="1">
    <location>
        <begin position="126"/>
        <end position="149"/>
    </location>
</feature>
<keyword evidence="4" id="KW-1185">Reference proteome</keyword>
<name>A0AAD9P1R7_RIDPI</name>
<dbReference type="Proteomes" id="UP001209878">
    <property type="component" value="Unassembled WGS sequence"/>
</dbReference>
<sequence>MTRLKRKLSTEIFIVGGTHETTSDVSAANIKENIAQLLRKAKTLTPTITVSSVLSSKRRANPDRRADVNMKMKEACKEVDVKFVDNDANFTFRNGAADDAAFQRDGLHLSESGVGRFLLNLSLPEQSPKHNKRQHQQQHRHVSNATNHD</sequence>
<evidence type="ECO:0000313" key="4">
    <source>
        <dbReference type="Proteomes" id="UP001209878"/>
    </source>
</evidence>
<reference evidence="3" key="1">
    <citation type="journal article" date="2023" name="Mol. Biol. Evol.">
        <title>Third-Generation Sequencing Reveals the Adaptive Role of the Epigenome in Three Deep-Sea Polychaetes.</title>
        <authorList>
            <person name="Perez M."/>
            <person name="Aroh O."/>
            <person name="Sun Y."/>
            <person name="Lan Y."/>
            <person name="Juniper S.K."/>
            <person name="Young C.R."/>
            <person name="Angers B."/>
            <person name="Qian P.Y."/>
        </authorList>
    </citation>
    <scope>NUCLEOTIDE SEQUENCE</scope>
    <source>
        <strain evidence="3">R07B-5</strain>
    </source>
</reference>
<evidence type="ECO:0000259" key="2">
    <source>
        <dbReference type="Pfam" id="PF13472"/>
    </source>
</evidence>
<gene>
    <name evidence="3" type="ORF">NP493_197g01046</name>
</gene>
<feature type="compositionally biased region" description="Basic residues" evidence="1">
    <location>
        <begin position="129"/>
        <end position="142"/>
    </location>
</feature>
<protein>
    <recommendedName>
        <fullName evidence="2">SGNH hydrolase-type esterase domain-containing protein</fullName>
    </recommendedName>
</protein>
<dbReference type="EMBL" id="JAODUO010000197">
    <property type="protein sequence ID" value="KAK2186520.1"/>
    <property type="molecule type" value="Genomic_DNA"/>
</dbReference>
<feature type="domain" description="SGNH hydrolase-type esterase" evidence="2">
    <location>
        <begin position="12"/>
        <end position="113"/>
    </location>
</feature>